<dbReference type="InParanoid" id="A0A7L4YM58"/>
<reference evidence="2 3" key="1">
    <citation type="journal article" date="2018" name="Int. J. Syst. Evol. Microbiol.">
        <title>Epidermidibacterium keratini gen. nov., sp. nov., a member of the family Sporichthyaceae, isolated from keratin epidermis.</title>
        <authorList>
            <person name="Lee D.G."/>
            <person name="Trujillo M.E."/>
            <person name="Kang S."/>
            <person name="Nam J.J."/>
            <person name="Kim Y.J."/>
        </authorList>
    </citation>
    <scope>NUCLEOTIDE SEQUENCE [LARGE SCALE GENOMIC DNA]</scope>
    <source>
        <strain evidence="2 3">EPI-7</strain>
    </source>
</reference>
<name>A0A7L4YM58_9ACTN</name>
<dbReference type="KEGG" id="eke:EK0264_08785"/>
<evidence type="ECO:0000313" key="2">
    <source>
        <dbReference type="EMBL" id="QHC00365.1"/>
    </source>
</evidence>
<dbReference type="Proteomes" id="UP000463857">
    <property type="component" value="Chromosome"/>
</dbReference>
<dbReference type="Pfam" id="PF01300">
    <property type="entry name" value="Sua5_yciO_yrdC"/>
    <property type="match status" value="1"/>
</dbReference>
<protein>
    <submittedName>
        <fullName evidence="2">Threonylcarbamoyl-AMP synthase</fullName>
    </submittedName>
</protein>
<dbReference type="InterPro" id="IPR006070">
    <property type="entry name" value="Sua5-like_dom"/>
</dbReference>
<evidence type="ECO:0000259" key="1">
    <source>
        <dbReference type="PROSITE" id="PS51163"/>
    </source>
</evidence>
<dbReference type="GO" id="GO:0003725">
    <property type="term" value="F:double-stranded RNA binding"/>
    <property type="evidence" value="ECO:0007669"/>
    <property type="project" value="InterPro"/>
</dbReference>
<dbReference type="EMBL" id="CP047156">
    <property type="protein sequence ID" value="QHC00365.1"/>
    <property type="molecule type" value="Genomic_DNA"/>
</dbReference>
<dbReference type="AlphaFoldDB" id="A0A7L4YM58"/>
<dbReference type="SUPFAM" id="SSF55821">
    <property type="entry name" value="YrdC/RibB"/>
    <property type="match status" value="1"/>
</dbReference>
<feature type="domain" description="YrdC-like" evidence="1">
    <location>
        <begin position="14"/>
        <end position="199"/>
    </location>
</feature>
<dbReference type="PANTHER" id="PTHR42828:SF3">
    <property type="entry name" value="THREONYLCARBAMOYL-AMP SYNTHASE"/>
    <property type="match status" value="1"/>
</dbReference>
<gene>
    <name evidence="2" type="ORF">EK0264_08785</name>
</gene>
<dbReference type="NCBIfam" id="TIGR00057">
    <property type="entry name" value="L-threonylcarbamoyladenylate synthase"/>
    <property type="match status" value="1"/>
</dbReference>
<dbReference type="InterPro" id="IPR017945">
    <property type="entry name" value="DHBP_synth_RibB-like_a/b_dom"/>
</dbReference>
<dbReference type="PROSITE" id="PS51163">
    <property type="entry name" value="YRDC"/>
    <property type="match status" value="1"/>
</dbReference>
<organism evidence="2 3">
    <name type="scientific">Epidermidibacterium keratini</name>
    <dbReference type="NCBI Taxonomy" id="1891644"/>
    <lineage>
        <taxon>Bacteria</taxon>
        <taxon>Bacillati</taxon>
        <taxon>Actinomycetota</taxon>
        <taxon>Actinomycetes</taxon>
        <taxon>Sporichthyales</taxon>
        <taxon>Sporichthyaceae</taxon>
        <taxon>Epidermidibacterium</taxon>
    </lineage>
</organism>
<proteinExistence type="predicted"/>
<dbReference type="InterPro" id="IPR052532">
    <property type="entry name" value="SUA5_domain"/>
</dbReference>
<sequence length="205" mass="22572">MAQLIDIHPQDPQPRLIAKAADIIRDGGLIAYPTDSSYALGCSLGNKEALQRIRDIRHLDDRHDFTLVCSDFSQMNAYVAFDNSLFRVLKNATPGPYTFIMQASRETPRVMQNPKKKTVGVRIPDHPVALALIAELGTPVVSSTLLLPDRDEQLLQGWEVRDELDYQLDAVIDGESGYTPTTVVDVTSGVPEVVRVGAGDPTPFE</sequence>
<accession>A0A7L4YM58</accession>
<dbReference type="PANTHER" id="PTHR42828">
    <property type="entry name" value="DHBP SYNTHASE RIBB-LIKE ALPHA/BETA DOMAIN-CONTAINING PROTEIN"/>
    <property type="match status" value="1"/>
</dbReference>
<keyword evidence="3" id="KW-1185">Reference proteome</keyword>
<dbReference type="Gene3D" id="3.90.870.10">
    <property type="entry name" value="DHBP synthase"/>
    <property type="match status" value="1"/>
</dbReference>
<dbReference type="RefSeq" id="WP_159544776.1">
    <property type="nucleotide sequence ID" value="NZ_CP047156.1"/>
</dbReference>
<dbReference type="OrthoDB" id="9781656at2"/>
<evidence type="ECO:0000313" key="3">
    <source>
        <dbReference type="Proteomes" id="UP000463857"/>
    </source>
</evidence>